<dbReference type="AlphaFoldDB" id="A0A9W9YXW5"/>
<keyword evidence="2" id="KW-1185">Reference proteome</keyword>
<sequence length="103" mass="12057">MQIRDGQKSQSKELELLHGDDKYDDITNVYSTGRYMWVKFRSISGRWETMEAGFKAHFKAVDPPVGSKYLCFLGNIYNNNLTLNWLKWKLYKVPLRTTGIPHV</sequence>
<name>A0A9W9YXW5_9CNID</name>
<gene>
    <name evidence="1" type="ORF">OS493_025853</name>
</gene>
<evidence type="ECO:0000313" key="2">
    <source>
        <dbReference type="Proteomes" id="UP001163046"/>
    </source>
</evidence>
<protein>
    <submittedName>
        <fullName evidence="1">Uncharacterized protein</fullName>
    </submittedName>
</protein>
<dbReference type="Gene3D" id="2.60.120.290">
    <property type="entry name" value="Spermadhesin, CUB domain"/>
    <property type="match status" value="1"/>
</dbReference>
<evidence type="ECO:0000313" key="1">
    <source>
        <dbReference type="EMBL" id="KAJ7371391.1"/>
    </source>
</evidence>
<dbReference type="EMBL" id="MU826847">
    <property type="protein sequence ID" value="KAJ7371391.1"/>
    <property type="molecule type" value="Genomic_DNA"/>
</dbReference>
<reference evidence="1" key="1">
    <citation type="submission" date="2023-01" db="EMBL/GenBank/DDBJ databases">
        <title>Genome assembly of the deep-sea coral Lophelia pertusa.</title>
        <authorList>
            <person name="Herrera S."/>
            <person name="Cordes E."/>
        </authorList>
    </citation>
    <scope>NUCLEOTIDE SEQUENCE</scope>
    <source>
        <strain evidence="1">USNM1676648</strain>
        <tissue evidence="1">Polyp</tissue>
    </source>
</reference>
<comment type="caution">
    <text evidence="1">The sequence shown here is derived from an EMBL/GenBank/DDBJ whole genome shotgun (WGS) entry which is preliminary data.</text>
</comment>
<proteinExistence type="predicted"/>
<dbReference type="InterPro" id="IPR035914">
    <property type="entry name" value="Sperma_CUB_dom_sf"/>
</dbReference>
<dbReference type="Proteomes" id="UP001163046">
    <property type="component" value="Unassembled WGS sequence"/>
</dbReference>
<organism evidence="1 2">
    <name type="scientific">Desmophyllum pertusum</name>
    <dbReference type="NCBI Taxonomy" id="174260"/>
    <lineage>
        <taxon>Eukaryota</taxon>
        <taxon>Metazoa</taxon>
        <taxon>Cnidaria</taxon>
        <taxon>Anthozoa</taxon>
        <taxon>Hexacorallia</taxon>
        <taxon>Scleractinia</taxon>
        <taxon>Caryophylliina</taxon>
        <taxon>Caryophylliidae</taxon>
        <taxon>Desmophyllum</taxon>
    </lineage>
</organism>
<accession>A0A9W9YXW5</accession>